<gene>
    <name evidence="3" type="ORF">J0B03_11635</name>
</gene>
<protein>
    <submittedName>
        <fullName evidence="3">Helix-turn-helix domain-containing protein</fullName>
    </submittedName>
</protein>
<dbReference type="InterPro" id="IPR010982">
    <property type="entry name" value="Lambda_DNA-bd_dom_sf"/>
</dbReference>
<keyword evidence="1" id="KW-0238">DNA-binding</keyword>
<dbReference type="EMBL" id="CP071444">
    <property type="protein sequence ID" value="QSX08425.1"/>
    <property type="molecule type" value="Genomic_DNA"/>
</dbReference>
<accession>A0A975AID6</accession>
<dbReference type="PANTHER" id="PTHR46558:SF11">
    <property type="entry name" value="HTH-TYPE TRANSCRIPTIONAL REGULATOR XRE"/>
    <property type="match status" value="1"/>
</dbReference>
<dbReference type="PANTHER" id="PTHR46558">
    <property type="entry name" value="TRACRIPTIONAL REGULATORY PROTEIN-RELATED-RELATED"/>
    <property type="match status" value="1"/>
</dbReference>
<evidence type="ECO:0000313" key="3">
    <source>
        <dbReference type="EMBL" id="QSX08425.1"/>
    </source>
</evidence>
<sequence length="194" mass="21612">MDPIKTGNLIKTLRLELGMTQQQLADGIFVSDKAVSKWERGVGCPDASLLPLLGNILGIDPATILSGELNPNESMGGNMKRLKFYVCGECGNILTSTEEASISCCGRKLMSLESKKAREEEKLSVAILEGDYYISSDHEMSKNNHIAFVAFLNGDTLLLRKLYPEWNLSTRIPKLSRGVLYWYSTQDGLYHQYV</sequence>
<dbReference type="Proteomes" id="UP000663499">
    <property type="component" value="Chromosome"/>
</dbReference>
<dbReference type="SUPFAM" id="SSF47413">
    <property type="entry name" value="lambda repressor-like DNA-binding domains"/>
    <property type="match status" value="1"/>
</dbReference>
<dbReference type="CDD" id="cd00093">
    <property type="entry name" value="HTH_XRE"/>
    <property type="match status" value="1"/>
</dbReference>
<dbReference type="PROSITE" id="PS50943">
    <property type="entry name" value="HTH_CROC1"/>
    <property type="match status" value="1"/>
</dbReference>
<reference evidence="3" key="1">
    <citation type="submission" date="2021-03" db="EMBL/GenBank/DDBJ databases">
        <title>Alkalibacter marinus sp. nov., isolated from tidal flat sediment.</title>
        <authorList>
            <person name="Namirimu T."/>
            <person name="Yang J.-A."/>
            <person name="Yang S.-H."/>
            <person name="Kim Y.-J."/>
            <person name="Kwon K.K."/>
        </authorList>
    </citation>
    <scope>NUCLEOTIDE SEQUENCE</scope>
    <source>
        <strain evidence="3">ES005</strain>
    </source>
</reference>
<dbReference type="GO" id="GO:0016491">
    <property type="term" value="F:oxidoreductase activity"/>
    <property type="evidence" value="ECO:0007669"/>
    <property type="project" value="InterPro"/>
</dbReference>
<feature type="domain" description="HTH cro/C1-type" evidence="2">
    <location>
        <begin position="10"/>
        <end position="64"/>
    </location>
</feature>
<dbReference type="Gene3D" id="1.10.260.40">
    <property type="entry name" value="lambda repressor-like DNA-binding domains"/>
    <property type="match status" value="1"/>
</dbReference>
<dbReference type="SUPFAM" id="SSF49367">
    <property type="entry name" value="Superoxide reductase-like"/>
    <property type="match status" value="1"/>
</dbReference>
<name>A0A975AID6_9FIRM</name>
<evidence type="ECO:0000313" key="4">
    <source>
        <dbReference type="Proteomes" id="UP000663499"/>
    </source>
</evidence>
<keyword evidence="4" id="KW-1185">Reference proteome</keyword>
<evidence type="ECO:0000259" key="2">
    <source>
        <dbReference type="PROSITE" id="PS50943"/>
    </source>
</evidence>
<dbReference type="Gene3D" id="2.60.40.730">
    <property type="entry name" value="SOR catalytic domain"/>
    <property type="match status" value="1"/>
</dbReference>
<dbReference type="AlphaFoldDB" id="A0A975AID6"/>
<evidence type="ECO:0000256" key="1">
    <source>
        <dbReference type="ARBA" id="ARBA00023125"/>
    </source>
</evidence>
<dbReference type="GO" id="GO:0005506">
    <property type="term" value="F:iron ion binding"/>
    <property type="evidence" value="ECO:0007669"/>
    <property type="project" value="InterPro"/>
</dbReference>
<dbReference type="InterPro" id="IPR036073">
    <property type="entry name" value="Desulfoferrodoxin_Fe-bd_dom_sf"/>
</dbReference>
<dbReference type="SMART" id="SM00530">
    <property type="entry name" value="HTH_XRE"/>
    <property type="match status" value="1"/>
</dbReference>
<dbReference type="Pfam" id="PF01381">
    <property type="entry name" value="HTH_3"/>
    <property type="match status" value="1"/>
</dbReference>
<dbReference type="RefSeq" id="WP_207299766.1">
    <property type="nucleotide sequence ID" value="NZ_CP071444.1"/>
</dbReference>
<organism evidence="3 4">
    <name type="scientific">Alkalibacter rhizosphaerae</name>
    <dbReference type="NCBI Taxonomy" id="2815577"/>
    <lineage>
        <taxon>Bacteria</taxon>
        <taxon>Bacillati</taxon>
        <taxon>Bacillota</taxon>
        <taxon>Clostridia</taxon>
        <taxon>Eubacteriales</taxon>
        <taxon>Eubacteriaceae</taxon>
        <taxon>Alkalibacter</taxon>
    </lineage>
</organism>
<dbReference type="GO" id="GO:0003677">
    <property type="term" value="F:DNA binding"/>
    <property type="evidence" value="ECO:0007669"/>
    <property type="project" value="UniProtKB-KW"/>
</dbReference>
<dbReference type="InterPro" id="IPR001387">
    <property type="entry name" value="Cro/C1-type_HTH"/>
</dbReference>
<dbReference type="KEGG" id="alka:J0B03_11635"/>
<proteinExistence type="predicted"/>